<evidence type="ECO:0000313" key="1">
    <source>
        <dbReference type="EMBL" id="CAI8056473.1"/>
    </source>
</evidence>
<dbReference type="AlphaFoldDB" id="A0AA35TXU3"/>
<dbReference type="EMBL" id="CASHTH010004357">
    <property type="protein sequence ID" value="CAI8056473.1"/>
    <property type="molecule type" value="Genomic_DNA"/>
</dbReference>
<reference evidence="1" key="1">
    <citation type="submission" date="2023-03" db="EMBL/GenBank/DDBJ databases">
        <authorList>
            <person name="Steffen K."/>
            <person name="Cardenas P."/>
        </authorList>
    </citation>
    <scope>NUCLEOTIDE SEQUENCE</scope>
</reference>
<name>A0AA35TXU3_GEOBA</name>
<organism evidence="1 2">
    <name type="scientific">Geodia barretti</name>
    <name type="common">Barrett's horny sponge</name>
    <dbReference type="NCBI Taxonomy" id="519541"/>
    <lineage>
        <taxon>Eukaryota</taxon>
        <taxon>Metazoa</taxon>
        <taxon>Porifera</taxon>
        <taxon>Demospongiae</taxon>
        <taxon>Heteroscleromorpha</taxon>
        <taxon>Tetractinellida</taxon>
        <taxon>Astrophorina</taxon>
        <taxon>Geodiidae</taxon>
        <taxon>Geodia</taxon>
    </lineage>
</organism>
<accession>A0AA35TXU3</accession>
<proteinExistence type="predicted"/>
<evidence type="ECO:0000313" key="2">
    <source>
        <dbReference type="Proteomes" id="UP001174909"/>
    </source>
</evidence>
<protein>
    <submittedName>
        <fullName evidence="1">Uncharacterized protein</fullName>
    </submittedName>
</protein>
<feature type="non-terminal residue" evidence="1">
    <location>
        <position position="72"/>
    </location>
</feature>
<comment type="caution">
    <text evidence="1">The sequence shown here is derived from an EMBL/GenBank/DDBJ whole genome shotgun (WGS) entry which is preliminary data.</text>
</comment>
<keyword evidence="2" id="KW-1185">Reference proteome</keyword>
<sequence>MRTINNEYASPKIQSLLRGRCSTEVVKEEFALSLPFCVPGSFYPTCKQHPSVTLQFLPFRVKRKLCLLLNTS</sequence>
<dbReference type="Proteomes" id="UP001174909">
    <property type="component" value="Unassembled WGS sequence"/>
</dbReference>
<gene>
    <name evidence="1" type="ORF">GBAR_LOCUS30774</name>
</gene>